<protein>
    <submittedName>
        <fullName evidence="1">Uncharacterized protein</fullName>
    </submittedName>
</protein>
<gene>
    <name evidence="1" type="ORF">E5288_WYG011886</name>
</gene>
<sequence>MRETCVRIRPTAVYPQCLLAETEAADIPANLIKTTPSAAKPRPYSDFGNKNGIEGSLASEGGKLLHKF</sequence>
<name>A0A6B0QXC1_9CETA</name>
<comment type="caution">
    <text evidence="1">The sequence shown here is derived from an EMBL/GenBank/DDBJ whole genome shotgun (WGS) entry which is preliminary data.</text>
</comment>
<dbReference type="AlphaFoldDB" id="A0A6B0QXC1"/>
<accession>A0A6B0QXC1</accession>
<evidence type="ECO:0000313" key="1">
    <source>
        <dbReference type="EMBL" id="MXQ81702.1"/>
    </source>
</evidence>
<evidence type="ECO:0000313" key="2">
    <source>
        <dbReference type="Proteomes" id="UP000322234"/>
    </source>
</evidence>
<dbReference type="EMBL" id="VBQZ03000008">
    <property type="protein sequence ID" value="MXQ81702.1"/>
    <property type="molecule type" value="Genomic_DNA"/>
</dbReference>
<keyword evidence="2" id="KW-1185">Reference proteome</keyword>
<dbReference type="Proteomes" id="UP000322234">
    <property type="component" value="Unassembled WGS sequence"/>
</dbReference>
<proteinExistence type="predicted"/>
<reference evidence="1" key="1">
    <citation type="submission" date="2019-10" db="EMBL/GenBank/DDBJ databases">
        <title>The sequence and de novo assembly of the wild yak genome.</title>
        <authorList>
            <person name="Liu Y."/>
        </authorList>
    </citation>
    <scope>NUCLEOTIDE SEQUENCE [LARGE SCALE GENOMIC DNA]</scope>
    <source>
        <strain evidence="1">WY2019</strain>
    </source>
</reference>
<organism evidence="1 2">
    <name type="scientific">Bos mutus</name>
    <name type="common">wild yak</name>
    <dbReference type="NCBI Taxonomy" id="72004"/>
    <lineage>
        <taxon>Eukaryota</taxon>
        <taxon>Metazoa</taxon>
        <taxon>Chordata</taxon>
        <taxon>Craniata</taxon>
        <taxon>Vertebrata</taxon>
        <taxon>Euteleostomi</taxon>
        <taxon>Mammalia</taxon>
        <taxon>Eutheria</taxon>
        <taxon>Laurasiatheria</taxon>
        <taxon>Artiodactyla</taxon>
        <taxon>Ruminantia</taxon>
        <taxon>Pecora</taxon>
        <taxon>Bovidae</taxon>
        <taxon>Bovinae</taxon>
        <taxon>Bos</taxon>
    </lineage>
</organism>